<dbReference type="EMBL" id="FPBH01000057">
    <property type="protein sequence ID" value="SFU26518.1"/>
    <property type="molecule type" value="Genomic_DNA"/>
</dbReference>
<dbReference type="InterPro" id="IPR036388">
    <property type="entry name" value="WH-like_DNA-bd_sf"/>
</dbReference>
<dbReference type="Pfam" id="PF03466">
    <property type="entry name" value="LysR_substrate"/>
    <property type="match status" value="1"/>
</dbReference>
<dbReference type="RefSeq" id="WP_093647315.1">
    <property type="nucleotide sequence ID" value="NZ_FPBH01000057.1"/>
</dbReference>
<dbReference type="GO" id="GO:0003677">
    <property type="term" value="F:DNA binding"/>
    <property type="evidence" value="ECO:0007669"/>
    <property type="project" value="UniProtKB-KW"/>
</dbReference>
<keyword evidence="3 6" id="KW-0238">DNA-binding</keyword>
<evidence type="ECO:0000256" key="2">
    <source>
        <dbReference type="ARBA" id="ARBA00023015"/>
    </source>
</evidence>
<name>A0A1I7ERG2_9BURK</name>
<comment type="similarity">
    <text evidence="1">Belongs to the LysR transcriptional regulatory family.</text>
</comment>
<dbReference type="InterPro" id="IPR036390">
    <property type="entry name" value="WH_DNA-bd_sf"/>
</dbReference>
<dbReference type="Gene3D" id="3.40.190.10">
    <property type="entry name" value="Periplasmic binding protein-like II"/>
    <property type="match status" value="2"/>
</dbReference>
<evidence type="ECO:0000256" key="1">
    <source>
        <dbReference type="ARBA" id="ARBA00009437"/>
    </source>
</evidence>
<dbReference type="PANTHER" id="PTHR30346">
    <property type="entry name" value="TRANSCRIPTIONAL DUAL REGULATOR HCAR-RELATED"/>
    <property type="match status" value="1"/>
</dbReference>
<dbReference type="FunFam" id="1.10.10.10:FF:000001">
    <property type="entry name" value="LysR family transcriptional regulator"/>
    <property type="match status" value="1"/>
</dbReference>
<accession>A0A1I7ERG2</accession>
<dbReference type="PRINTS" id="PR00039">
    <property type="entry name" value="HTHLYSR"/>
</dbReference>
<dbReference type="AlphaFoldDB" id="A0A1I7ERG2"/>
<evidence type="ECO:0000313" key="7">
    <source>
        <dbReference type="Proteomes" id="UP000198844"/>
    </source>
</evidence>
<evidence type="ECO:0000259" key="5">
    <source>
        <dbReference type="PROSITE" id="PS50931"/>
    </source>
</evidence>
<dbReference type="Gene3D" id="1.10.10.10">
    <property type="entry name" value="Winged helix-like DNA-binding domain superfamily/Winged helix DNA-binding domain"/>
    <property type="match status" value="1"/>
</dbReference>
<evidence type="ECO:0000256" key="4">
    <source>
        <dbReference type="ARBA" id="ARBA00023163"/>
    </source>
</evidence>
<evidence type="ECO:0000313" key="6">
    <source>
        <dbReference type="EMBL" id="SFU26518.1"/>
    </source>
</evidence>
<organism evidence="6 7">
    <name type="scientific">Paraburkholderia aspalathi</name>
    <dbReference type="NCBI Taxonomy" id="1324617"/>
    <lineage>
        <taxon>Bacteria</taxon>
        <taxon>Pseudomonadati</taxon>
        <taxon>Pseudomonadota</taxon>
        <taxon>Betaproteobacteria</taxon>
        <taxon>Burkholderiales</taxon>
        <taxon>Burkholderiaceae</taxon>
        <taxon>Paraburkholderia</taxon>
    </lineage>
</organism>
<dbReference type="PANTHER" id="PTHR30346:SF0">
    <property type="entry name" value="HCA OPERON TRANSCRIPTIONAL ACTIVATOR HCAR"/>
    <property type="match status" value="1"/>
</dbReference>
<dbReference type="PROSITE" id="PS50931">
    <property type="entry name" value="HTH_LYSR"/>
    <property type="match status" value="1"/>
</dbReference>
<protein>
    <submittedName>
        <fullName evidence="6">DNA-binding transcriptional regulator, LysR family</fullName>
    </submittedName>
</protein>
<proteinExistence type="inferred from homology"/>
<feature type="domain" description="HTH lysR-type" evidence="5">
    <location>
        <begin position="1"/>
        <end position="58"/>
    </location>
</feature>
<gene>
    <name evidence="6" type="ORF">SAMN05192563_105729</name>
</gene>
<dbReference type="SUPFAM" id="SSF53850">
    <property type="entry name" value="Periplasmic binding protein-like II"/>
    <property type="match status" value="1"/>
</dbReference>
<dbReference type="SUPFAM" id="SSF46785">
    <property type="entry name" value="Winged helix' DNA-binding domain"/>
    <property type="match status" value="1"/>
</dbReference>
<dbReference type="GO" id="GO:0003700">
    <property type="term" value="F:DNA-binding transcription factor activity"/>
    <property type="evidence" value="ECO:0007669"/>
    <property type="project" value="InterPro"/>
</dbReference>
<keyword evidence="4" id="KW-0804">Transcription</keyword>
<keyword evidence="2" id="KW-0805">Transcription regulation</keyword>
<dbReference type="Proteomes" id="UP000198844">
    <property type="component" value="Unassembled WGS sequence"/>
</dbReference>
<dbReference type="GO" id="GO:0032993">
    <property type="term" value="C:protein-DNA complex"/>
    <property type="evidence" value="ECO:0007669"/>
    <property type="project" value="TreeGrafter"/>
</dbReference>
<reference evidence="6 7" key="1">
    <citation type="submission" date="2016-10" db="EMBL/GenBank/DDBJ databases">
        <authorList>
            <person name="de Groot N.N."/>
        </authorList>
    </citation>
    <scope>NUCLEOTIDE SEQUENCE [LARGE SCALE GENOMIC DNA]</scope>
    <source>
        <strain evidence="6 7">LMG 27731</strain>
    </source>
</reference>
<dbReference type="Pfam" id="PF00126">
    <property type="entry name" value="HTH_1"/>
    <property type="match status" value="1"/>
</dbReference>
<dbReference type="InterPro" id="IPR000847">
    <property type="entry name" value="LysR_HTH_N"/>
</dbReference>
<sequence>MDLKQLRYFVTVAEELSFSKAATRLHMSQPPLSQQIKALEEEMGVELFLRNSREVRLTHAGTVFLRESRILLEQFLTAVNSAVHASESNAGTLRVGVATSALFSVMPTFLEIMRTSFPDIDVLVNDIQSDEQARAVLQGALDIGIVHALPERIRVNRARVFTDHLTLVLPESHECVGKDDLTLSDLADEPMVTLARSHGPSIYDAAISACTRAGFSPLIKHSARSAFTIFQMVSMGFGFGLVPASYKSACYPGVVLRELPDDGQNLLRLELIWSDRLGADLARKVVAELAPKLAGALARSQSGKTV</sequence>
<dbReference type="OrthoDB" id="9157176at2"/>
<evidence type="ECO:0000256" key="3">
    <source>
        <dbReference type="ARBA" id="ARBA00023125"/>
    </source>
</evidence>
<dbReference type="InterPro" id="IPR005119">
    <property type="entry name" value="LysR_subst-bd"/>
</dbReference>